<dbReference type="EMBL" id="KE345923">
    <property type="protein sequence ID" value="EXC20944.1"/>
    <property type="molecule type" value="Genomic_DNA"/>
</dbReference>
<dbReference type="Proteomes" id="UP000030645">
    <property type="component" value="Unassembled WGS sequence"/>
</dbReference>
<evidence type="ECO:0000313" key="2">
    <source>
        <dbReference type="Proteomes" id="UP000030645"/>
    </source>
</evidence>
<proteinExistence type="predicted"/>
<keyword evidence="2" id="KW-1185">Reference proteome</keyword>
<dbReference type="AlphaFoldDB" id="W9S1F5"/>
<accession>W9S1F5</accession>
<sequence>MAEEKLLSVEARSASVRESQWEIGDGAKPRPNPTVCALTTLFGTLSISAPNHHYSTTPHSVDLCRLPLIVLPSTQPRPNPTVCASTTLFGTPSISAPDHHYPTLCRSLALATHRSPLAARRCRRRPFVIAKQIAMLSFEDQRWFVS</sequence>
<evidence type="ECO:0000313" key="1">
    <source>
        <dbReference type="EMBL" id="EXC20944.1"/>
    </source>
</evidence>
<gene>
    <name evidence="1" type="ORF">L484_003412</name>
</gene>
<organism evidence="1 2">
    <name type="scientific">Morus notabilis</name>
    <dbReference type="NCBI Taxonomy" id="981085"/>
    <lineage>
        <taxon>Eukaryota</taxon>
        <taxon>Viridiplantae</taxon>
        <taxon>Streptophyta</taxon>
        <taxon>Embryophyta</taxon>
        <taxon>Tracheophyta</taxon>
        <taxon>Spermatophyta</taxon>
        <taxon>Magnoliopsida</taxon>
        <taxon>eudicotyledons</taxon>
        <taxon>Gunneridae</taxon>
        <taxon>Pentapetalae</taxon>
        <taxon>rosids</taxon>
        <taxon>fabids</taxon>
        <taxon>Rosales</taxon>
        <taxon>Moraceae</taxon>
        <taxon>Moreae</taxon>
        <taxon>Morus</taxon>
    </lineage>
</organism>
<protein>
    <submittedName>
        <fullName evidence="1">Uncharacterized protein</fullName>
    </submittedName>
</protein>
<name>W9S1F5_9ROSA</name>
<reference evidence="2" key="1">
    <citation type="submission" date="2013-01" db="EMBL/GenBank/DDBJ databases">
        <title>Draft Genome Sequence of a Mulberry Tree, Morus notabilis C.K. Schneid.</title>
        <authorList>
            <person name="He N."/>
            <person name="Zhao S."/>
        </authorList>
    </citation>
    <scope>NUCLEOTIDE SEQUENCE</scope>
</reference>